<dbReference type="EMBL" id="LS483400">
    <property type="protein sequence ID" value="SQG50702.1"/>
    <property type="molecule type" value="Genomic_DNA"/>
</dbReference>
<evidence type="ECO:0000256" key="1">
    <source>
        <dbReference type="SAM" id="Phobius"/>
    </source>
</evidence>
<dbReference type="AlphaFoldDB" id="A0ABD7MRT3"/>
<feature type="transmembrane region" description="Helical" evidence="1">
    <location>
        <begin position="41"/>
        <end position="59"/>
    </location>
</feature>
<feature type="transmembrane region" description="Helical" evidence="1">
    <location>
        <begin position="66"/>
        <end position="85"/>
    </location>
</feature>
<keyword evidence="1" id="KW-0472">Membrane</keyword>
<accession>A0ABD7MRT3</accession>
<organism evidence="2 3">
    <name type="scientific">Corynebacterium ulcerans</name>
    <dbReference type="NCBI Taxonomy" id="65058"/>
    <lineage>
        <taxon>Bacteria</taxon>
        <taxon>Bacillati</taxon>
        <taxon>Actinomycetota</taxon>
        <taxon>Actinomycetes</taxon>
        <taxon>Mycobacteriales</taxon>
        <taxon>Corynebacteriaceae</taxon>
        <taxon>Corynebacterium</taxon>
    </lineage>
</organism>
<sequence>MLYPLFITISSAVLTITAAISATKAKPQHPLVGEKSAKASAWFGGASLLYLGAVILILLEMKWLAVTAGLIGLIAAATGFALSSFRK</sequence>
<dbReference type="Proteomes" id="UP000248741">
    <property type="component" value="Chromosome 1"/>
</dbReference>
<evidence type="ECO:0000313" key="3">
    <source>
        <dbReference type="Proteomes" id="UP000248741"/>
    </source>
</evidence>
<proteinExistence type="predicted"/>
<name>A0ABD7MRT3_CORUL</name>
<dbReference type="GeneID" id="75260243"/>
<keyword evidence="1" id="KW-0812">Transmembrane</keyword>
<evidence type="ECO:0000313" key="2">
    <source>
        <dbReference type="EMBL" id="SQG50702.1"/>
    </source>
</evidence>
<keyword evidence="1" id="KW-1133">Transmembrane helix</keyword>
<reference evidence="2 3" key="1">
    <citation type="submission" date="2018-06" db="EMBL/GenBank/DDBJ databases">
        <authorList>
            <consortium name="Pathogen Informatics"/>
            <person name="Doyle S."/>
        </authorList>
    </citation>
    <scope>NUCLEOTIDE SEQUENCE [LARGE SCALE GENOMIC DNA]</scope>
    <source>
        <strain evidence="2 3">NCTC7908</strain>
    </source>
</reference>
<gene>
    <name evidence="2" type="ORF">NCTC7908_00804</name>
</gene>
<evidence type="ECO:0008006" key="4">
    <source>
        <dbReference type="Google" id="ProtNLM"/>
    </source>
</evidence>
<protein>
    <recommendedName>
        <fullName evidence="4">Secreted protein</fullName>
    </recommendedName>
</protein>
<dbReference type="RefSeq" id="WP_013911423.1">
    <property type="nucleotide sequence ID" value="NZ_CP009583.1"/>
</dbReference>